<dbReference type="GO" id="GO:0005975">
    <property type="term" value="P:carbohydrate metabolic process"/>
    <property type="evidence" value="ECO:0007669"/>
    <property type="project" value="InterPro"/>
</dbReference>
<organism evidence="17">
    <name type="scientific">hydrothermal vent metagenome</name>
    <dbReference type="NCBI Taxonomy" id="652676"/>
    <lineage>
        <taxon>unclassified sequences</taxon>
        <taxon>metagenomes</taxon>
        <taxon>ecological metagenomes</taxon>
    </lineage>
</organism>
<feature type="domain" description="SIS" evidence="16">
    <location>
        <begin position="202"/>
        <end position="356"/>
    </location>
</feature>
<dbReference type="InterPro" id="IPR035461">
    <property type="entry name" value="GmhA/DiaA"/>
</dbReference>
<dbReference type="SUPFAM" id="SSF53697">
    <property type="entry name" value="SIS domain"/>
    <property type="match status" value="1"/>
</dbReference>
<dbReference type="GO" id="GO:0005737">
    <property type="term" value="C:cytoplasm"/>
    <property type="evidence" value="ECO:0007669"/>
    <property type="project" value="UniProtKB-SubCell"/>
</dbReference>
<dbReference type="GO" id="GO:0046872">
    <property type="term" value="F:metal ion binding"/>
    <property type="evidence" value="ECO:0007669"/>
    <property type="project" value="UniProtKB-KW"/>
</dbReference>
<dbReference type="InterPro" id="IPR004446">
    <property type="entry name" value="Heptose_bisP_phosphatase"/>
</dbReference>
<comment type="catalytic activity">
    <reaction evidence="1">
        <text>2 D-sedoheptulose 7-phosphate = D-glycero-alpha-D-manno-heptose 7-phosphate + D-glycero-beta-D-manno-heptose 7-phosphate</text>
        <dbReference type="Rhea" id="RHEA:27489"/>
        <dbReference type="ChEBI" id="CHEBI:57483"/>
        <dbReference type="ChEBI" id="CHEBI:60203"/>
        <dbReference type="ChEBI" id="CHEBI:60204"/>
        <dbReference type="EC" id="5.3.1.28"/>
    </reaction>
</comment>
<dbReference type="GO" id="GO:0008968">
    <property type="term" value="F:D-sedoheptulose 7-phosphate isomerase activity"/>
    <property type="evidence" value="ECO:0007669"/>
    <property type="project" value="InterPro"/>
</dbReference>
<dbReference type="Pfam" id="PF13580">
    <property type="entry name" value="SIS_2"/>
    <property type="match status" value="1"/>
</dbReference>
<keyword evidence="14" id="KW-0119">Carbohydrate metabolism</keyword>
<evidence type="ECO:0000256" key="6">
    <source>
        <dbReference type="ARBA" id="ARBA00009894"/>
    </source>
</evidence>
<evidence type="ECO:0000256" key="12">
    <source>
        <dbReference type="ARBA" id="ARBA00022833"/>
    </source>
</evidence>
<protein>
    <recommendedName>
        <fullName evidence="8">D-sedoheptulose-7-phosphate isomerase</fullName>
        <ecNumber evidence="8">5.3.1.28</ecNumber>
    </recommendedName>
    <alternativeName>
        <fullName evidence="15">D,D-heptose 1,7-bisphosphate phosphatase</fullName>
    </alternativeName>
</protein>
<evidence type="ECO:0000256" key="15">
    <source>
        <dbReference type="ARBA" id="ARBA00031828"/>
    </source>
</evidence>
<dbReference type="InterPro" id="IPR006543">
    <property type="entry name" value="Histidinol-phos"/>
</dbReference>
<dbReference type="CDD" id="cd05006">
    <property type="entry name" value="SIS_GmhA"/>
    <property type="match status" value="1"/>
</dbReference>
<dbReference type="Pfam" id="PF08645">
    <property type="entry name" value="PNK3P"/>
    <property type="match status" value="1"/>
</dbReference>
<gene>
    <name evidence="17" type="ORF">MNB_SV-9-428</name>
</gene>
<dbReference type="SUPFAM" id="SSF56784">
    <property type="entry name" value="HAD-like"/>
    <property type="match status" value="1"/>
</dbReference>
<evidence type="ECO:0000256" key="10">
    <source>
        <dbReference type="ARBA" id="ARBA00022723"/>
    </source>
</evidence>
<dbReference type="NCBIfam" id="TIGR01656">
    <property type="entry name" value="Histidinol-ppas"/>
    <property type="match status" value="1"/>
</dbReference>
<proteinExistence type="inferred from homology"/>
<evidence type="ECO:0000256" key="5">
    <source>
        <dbReference type="ARBA" id="ARBA00005628"/>
    </source>
</evidence>
<evidence type="ECO:0000256" key="11">
    <source>
        <dbReference type="ARBA" id="ARBA00022801"/>
    </source>
</evidence>
<comment type="subunit">
    <text evidence="7">Monomer.</text>
</comment>
<dbReference type="NCBIfam" id="TIGR00441">
    <property type="entry name" value="gmhA"/>
    <property type="match status" value="1"/>
</dbReference>
<dbReference type="InterPro" id="IPR001347">
    <property type="entry name" value="SIS_dom"/>
</dbReference>
<keyword evidence="9" id="KW-0963">Cytoplasm</keyword>
<dbReference type="PANTHER" id="PTHR30390">
    <property type="entry name" value="SEDOHEPTULOSE 7-PHOSPHATE ISOMERASE / DNAA INITIATOR-ASSOCIATING FACTOR FOR REPLICATION INITIATION"/>
    <property type="match status" value="1"/>
</dbReference>
<comment type="cofactor">
    <cofactor evidence="3">
        <name>Zn(2+)</name>
        <dbReference type="ChEBI" id="CHEBI:29105"/>
    </cofactor>
</comment>
<dbReference type="InterPro" id="IPR023214">
    <property type="entry name" value="HAD_sf"/>
</dbReference>
<dbReference type="NCBIfam" id="TIGR00213">
    <property type="entry name" value="GmhB_yaeD"/>
    <property type="match status" value="1"/>
</dbReference>
<evidence type="ECO:0000256" key="9">
    <source>
        <dbReference type="ARBA" id="ARBA00022490"/>
    </source>
</evidence>
<evidence type="ECO:0000256" key="14">
    <source>
        <dbReference type="ARBA" id="ARBA00023277"/>
    </source>
</evidence>
<evidence type="ECO:0000313" key="17">
    <source>
        <dbReference type="EMBL" id="SFV56639.1"/>
    </source>
</evidence>
<dbReference type="AlphaFoldDB" id="A0A1W1BSY0"/>
<dbReference type="InterPro" id="IPR006549">
    <property type="entry name" value="HAD-SF_hydro_IIIA"/>
</dbReference>
<evidence type="ECO:0000256" key="3">
    <source>
        <dbReference type="ARBA" id="ARBA00001947"/>
    </source>
</evidence>
<accession>A0A1W1BSY0</accession>
<keyword evidence="12" id="KW-0862">Zinc</keyword>
<keyword evidence="11" id="KW-0378">Hydrolase</keyword>
<dbReference type="InterPro" id="IPR036412">
    <property type="entry name" value="HAD-like_sf"/>
</dbReference>
<dbReference type="GO" id="GO:0016791">
    <property type="term" value="F:phosphatase activity"/>
    <property type="evidence" value="ECO:0007669"/>
    <property type="project" value="InterPro"/>
</dbReference>
<evidence type="ECO:0000256" key="1">
    <source>
        <dbReference type="ARBA" id="ARBA00000348"/>
    </source>
</evidence>
<dbReference type="HAMAP" id="MF_00067">
    <property type="entry name" value="GmhA"/>
    <property type="match status" value="1"/>
</dbReference>
<dbReference type="PANTHER" id="PTHR30390:SF6">
    <property type="entry name" value="DNAA INITIATOR-ASSOCIATING PROTEIN DIAA"/>
    <property type="match status" value="1"/>
</dbReference>
<dbReference type="Gene3D" id="3.40.50.10490">
    <property type="entry name" value="Glucose-6-phosphate isomerase like protein, domain 1"/>
    <property type="match status" value="1"/>
</dbReference>
<evidence type="ECO:0000256" key="8">
    <source>
        <dbReference type="ARBA" id="ARBA00012580"/>
    </source>
</evidence>
<keyword evidence="13 17" id="KW-0413">Isomerase</keyword>
<dbReference type="InterPro" id="IPR050099">
    <property type="entry name" value="SIS_GmhA/DiaA_subfam"/>
</dbReference>
<reference evidence="17" key="1">
    <citation type="submission" date="2016-10" db="EMBL/GenBank/DDBJ databases">
        <authorList>
            <person name="de Groot N.N."/>
        </authorList>
    </citation>
    <scope>NUCLEOTIDE SEQUENCE</scope>
</reference>
<dbReference type="PROSITE" id="PS51464">
    <property type="entry name" value="SIS"/>
    <property type="match status" value="1"/>
</dbReference>
<name>A0A1W1BSY0_9ZZZZ</name>
<sequence length="356" mass="39953">MKALFLDRDGIINIDYNYVSKIENFKFTDGIFEFITLFVKNGYKVFVVTNQSGIGRGYYSQDDFDILSKWMIKEFIKKDIKIEKVYYCPHSPEENCHCRKPDIGMIEQAIREYPNINLNNSYMVGDKNSDINLAINAKIRNSIFIGEDINSDASFSFKNIKEAYEDFKIQYMIRDELMSHKEALNRTMDNLMPHIKDASNLVIETLKRGNKILLCGNGGSAGDAQHISAELTGRYKTNRRALAGIALTTDTSAITAIANDFGYEFIFSRQVEALANSGDLLIGISTSGNSKNIILALKKAKELNCKSIGLSGNDGGDMKKYCDTNIIIPSNDTARVQEMHILIGHIICQGVDNNLV</sequence>
<dbReference type="InterPro" id="IPR013954">
    <property type="entry name" value="PNK3P"/>
</dbReference>
<dbReference type="InterPro" id="IPR046348">
    <property type="entry name" value="SIS_dom_sf"/>
</dbReference>
<dbReference type="NCBIfam" id="TIGR01662">
    <property type="entry name" value="HAD-SF-IIIA"/>
    <property type="match status" value="1"/>
</dbReference>
<evidence type="ECO:0000256" key="4">
    <source>
        <dbReference type="ARBA" id="ARBA00004496"/>
    </source>
</evidence>
<comment type="similarity">
    <text evidence="6">Belongs to the SIS family. GmhA subfamily.</text>
</comment>
<comment type="subcellular location">
    <subcellularLocation>
        <location evidence="4">Cytoplasm</location>
    </subcellularLocation>
</comment>
<evidence type="ECO:0000256" key="7">
    <source>
        <dbReference type="ARBA" id="ARBA00011245"/>
    </source>
</evidence>
<dbReference type="GO" id="GO:1901135">
    <property type="term" value="P:carbohydrate derivative metabolic process"/>
    <property type="evidence" value="ECO:0007669"/>
    <property type="project" value="InterPro"/>
</dbReference>
<dbReference type="CDD" id="cd07503">
    <property type="entry name" value="HAD_HisB-N"/>
    <property type="match status" value="1"/>
</dbReference>
<dbReference type="InterPro" id="IPR004515">
    <property type="entry name" value="Phosphoheptose_Isoase"/>
</dbReference>
<keyword evidence="10" id="KW-0479">Metal-binding</keyword>
<dbReference type="Gene3D" id="3.40.50.1000">
    <property type="entry name" value="HAD superfamily/HAD-like"/>
    <property type="match status" value="1"/>
</dbReference>
<comment type="similarity">
    <text evidence="5">Belongs to the GmhB family.</text>
</comment>
<dbReference type="EMBL" id="FPHG01000031">
    <property type="protein sequence ID" value="SFV56639.1"/>
    <property type="molecule type" value="Genomic_DNA"/>
</dbReference>
<dbReference type="GO" id="GO:0097367">
    <property type="term" value="F:carbohydrate derivative binding"/>
    <property type="evidence" value="ECO:0007669"/>
    <property type="project" value="InterPro"/>
</dbReference>
<evidence type="ECO:0000256" key="13">
    <source>
        <dbReference type="ARBA" id="ARBA00023235"/>
    </source>
</evidence>
<evidence type="ECO:0000259" key="16">
    <source>
        <dbReference type="PROSITE" id="PS51464"/>
    </source>
</evidence>
<comment type="cofactor">
    <cofactor evidence="2">
        <name>Mg(2+)</name>
        <dbReference type="ChEBI" id="CHEBI:18420"/>
    </cofactor>
</comment>
<evidence type="ECO:0000256" key="2">
    <source>
        <dbReference type="ARBA" id="ARBA00001946"/>
    </source>
</evidence>
<dbReference type="EC" id="5.3.1.28" evidence="8"/>